<evidence type="ECO:0000313" key="3">
    <source>
        <dbReference type="EMBL" id="KAJ9616889.1"/>
    </source>
</evidence>
<feature type="compositionally biased region" description="Gly residues" evidence="1">
    <location>
        <begin position="251"/>
        <end position="261"/>
    </location>
</feature>
<dbReference type="InterPro" id="IPR036779">
    <property type="entry name" value="LysM_dom_sf"/>
</dbReference>
<evidence type="ECO:0000313" key="4">
    <source>
        <dbReference type="Proteomes" id="UP001172673"/>
    </source>
</evidence>
<accession>A0AA38XPT2</accession>
<dbReference type="AlphaFoldDB" id="A0AA38XPT2"/>
<feature type="region of interest" description="Disordered" evidence="1">
    <location>
        <begin position="230"/>
        <end position="261"/>
    </location>
</feature>
<dbReference type="PROSITE" id="PS51782">
    <property type="entry name" value="LYSM"/>
    <property type="match status" value="1"/>
</dbReference>
<feature type="region of interest" description="Disordered" evidence="1">
    <location>
        <begin position="77"/>
        <end position="121"/>
    </location>
</feature>
<dbReference type="Gene3D" id="3.10.350.10">
    <property type="entry name" value="LysM domain"/>
    <property type="match status" value="1"/>
</dbReference>
<dbReference type="Proteomes" id="UP001172673">
    <property type="component" value="Unassembled WGS sequence"/>
</dbReference>
<keyword evidence="4" id="KW-1185">Reference proteome</keyword>
<dbReference type="InterPro" id="IPR045030">
    <property type="entry name" value="LYSM1-4"/>
</dbReference>
<feature type="compositionally biased region" description="Basic and acidic residues" evidence="1">
    <location>
        <begin position="230"/>
        <end position="247"/>
    </location>
</feature>
<dbReference type="PANTHER" id="PTHR20932">
    <property type="entry name" value="LYSM AND PUTATIVE PEPTIDOGLYCAN-BINDING DOMAIN-CONTAINING PROTEIN"/>
    <property type="match status" value="1"/>
</dbReference>
<organism evidence="3 4">
    <name type="scientific">Cladophialophora chaetospira</name>
    <dbReference type="NCBI Taxonomy" id="386627"/>
    <lineage>
        <taxon>Eukaryota</taxon>
        <taxon>Fungi</taxon>
        <taxon>Dikarya</taxon>
        <taxon>Ascomycota</taxon>
        <taxon>Pezizomycotina</taxon>
        <taxon>Eurotiomycetes</taxon>
        <taxon>Chaetothyriomycetidae</taxon>
        <taxon>Chaetothyriales</taxon>
        <taxon>Herpotrichiellaceae</taxon>
        <taxon>Cladophialophora</taxon>
    </lineage>
</organism>
<name>A0AA38XPT2_9EURO</name>
<reference evidence="3" key="1">
    <citation type="submission" date="2022-10" db="EMBL/GenBank/DDBJ databases">
        <title>Culturing micro-colonial fungi from biological soil crusts in the Mojave desert and describing Neophaeococcomyces mojavensis, and introducing the new genera and species Taxawa tesnikishii.</title>
        <authorList>
            <person name="Kurbessoian T."/>
            <person name="Stajich J.E."/>
        </authorList>
    </citation>
    <scope>NUCLEOTIDE SEQUENCE</scope>
    <source>
        <strain evidence="3">TK_41</strain>
    </source>
</reference>
<dbReference type="InterPro" id="IPR018392">
    <property type="entry name" value="LysM"/>
</dbReference>
<dbReference type="CDD" id="cd14273">
    <property type="entry name" value="UBA_TAP-C_like"/>
    <property type="match status" value="1"/>
</dbReference>
<dbReference type="PANTHER" id="PTHR20932:SF31">
    <property type="entry name" value="RING-TYPE DOMAIN-CONTAINING PROTEIN"/>
    <property type="match status" value="1"/>
</dbReference>
<dbReference type="EMBL" id="JAPDRK010000001">
    <property type="protein sequence ID" value="KAJ9616889.1"/>
    <property type="molecule type" value="Genomic_DNA"/>
</dbReference>
<gene>
    <name evidence="3" type="ORF">H2200_000609</name>
</gene>
<proteinExistence type="predicted"/>
<feature type="domain" description="LysM" evidence="2">
    <location>
        <begin position="122"/>
        <end position="166"/>
    </location>
</feature>
<evidence type="ECO:0000259" key="2">
    <source>
        <dbReference type="PROSITE" id="PS51782"/>
    </source>
</evidence>
<sequence>MSLLDSCCTCATLLSDVKIPYDPQSEKPLLHNRQLECCSRYICATCQYKNPRFQNYCPFCQISSGPSTLPKEGLRLPPSYARTAHPINPSRAESPPPSYDDSITPRRVPEQSTEPPADTDDTVHFVGSEDSLQGLSLAYTVPIPVLRRHNNLYSDQLLQARKWILIPRSHYNGPPLSTPPDPEEEEKKTKLRRWMVATKCADYSVAQLYLKGSDYNLDVAVDAFKADEEWEKNHPLEGNGKGRERPKSRFGRGGSISGQLW</sequence>
<protein>
    <recommendedName>
        <fullName evidence="2">LysM domain-containing protein</fullName>
    </recommendedName>
</protein>
<comment type="caution">
    <text evidence="3">The sequence shown here is derived from an EMBL/GenBank/DDBJ whole genome shotgun (WGS) entry which is preliminary data.</text>
</comment>
<evidence type="ECO:0000256" key="1">
    <source>
        <dbReference type="SAM" id="MobiDB-lite"/>
    </source>
</evidence>